<dbReference type="Proteomes" id="UP000326759">
    <property type="component" value="Unassembled WGS sequence"/>
</dbReference>
<evidence type="ECO:0000313" key="2">
    <source>
        <dbReference type="EMBL" id="KAB7502600.1"/>
    </source>
</evidence>
<dbReference type="EMBL" id="SEYY01007140">
    <property type="protein sequence ID" value="KAB7502600.1"/>
    <property type="molecule type" value="Genomic_DNA"/>
</dbReference>
<proteinExistence type="predicted"/>
<comment type="caution">
    <text evidence="2">The sequence shown here is derived from an EMBL/GenBank/DDBJ whole genome shotgun (WGS) entry which is preliminary data.</text>
</comment>
<organism evidence="2 3">
    <name type="scientific">Armadillidium nasatum</name>
    <dbReference type="NCBI Taxonomy" id="96803"/>
    <lineage>
        <taxon>Eukaryota</taxon>
        <taxon>Metazoa</taxon>
        <taxon>Ecdysozoa</taxon>
        <taxon>Arthropoda</taxon>
        <taxon>Crustacea</taxon>
        <taxon>Multicrustacea</taxon>
        <taxon>Malacostraca</taxon>
        <taxon>Eumalacostraca</taxon>
        <taxon>Peracarida</taxon>
        <taxon>Isopoda</taxon>
        <taxon>Oniscidea</taxon>
        <taxon>Crinocheta</taxon>
        <taxon>Armadillidiidae</taxon>
        <taxon>Armadillidium</taxon>
    </lineage>
</organism>
<reference evidence="2 3" key="1">
    <citation type="journal article" date="2019" name="PLoS Biol.">
        <title>Sex chromosomes control vertical transmission of feminizing Wolbachia symbionts in an isopod.</title>
        <authorList>
            <person name="Becking T."/>
            <person name="Chebbi M.A."/>
            <person name="Giraud I."/>
            <person name="Moumen B."/>
            <person name="Laverre T."/>
            <person name="Caubet Y."/>
            <person name="Peccoud J."/>
            <person name="Gilbert C."/>
            <person name="Cordaux R."/>
        </authorList>
    </citation>
    <scope>NUCLEOTIDE SEQUENCE [LARGE SCALE GENOMIC DNA]</scope>
    <source>
        <strain evidence="2">ANa2</strain>
        <tissue evidence="2">Whole body excluding digestive tract and cuticle</tissue>
    </source>
</reference>
<keyword evidence="3" id="KW-1185">Reference proteome</keyword>
<evidence type="ECO:0000313" key="3">
    <source>
        <dbReference type="Proteomes" id="UP000326759"/>
    </source>
</evidence>
<gene>
    <name evidence="2" type="ORF">Anas_11042</name>
</gene>
<feature type="region of interest" description="Disordered" evidence="1">
    <location>
        <begin position="73"/>
        <end position="95"/>
    </location>
</feature>
<dbReference type="OrthoDB" id="10339038at2759"/>
<dbReference type="AlphaFoldDB" id="A0A5N5TCF7"/>
<protein>
    <submittedName>
        <fullName evidence="2">Uncharacterized protein</fullName>
    </submittedName>
</protein>
<evidence type="ECO:0000256" key="1">
    <source>
        <dbReference type="SAM" id="MobiDB-lite"/>
    </source>
</evidence>
<sequence>MIFPPDFQYNPRINRDLMICLDFVKLKPISFIINVKSHCFLLSVENASKKSGSVTDFLTVGIAVMNPLAVPNNADNTNSNAGTGDASNHPPSVTGVNRVGISAMNRTAIGLSSLSHRERELLS</sequence>
<accession>A0A5N5TCF7</accession>
<name>A0A5N5TCF7_9CRUS</name>